<name>A0ABM4W3A7_COFAR</name>
<dbReference type="SUPFAM" id="SSF55186">
    <property type="entry name" value="ThrRS/AlaRS common domain"/>
    <property type="match status" value="1"/>
</dbReference>
<dbReference type="InterPro" id="IPR045864">
    <property type="entry name" value="aa-tRNA-synth_II/BPL/LPL"/>
</dbReference>
<sequence>MLKDDFKSSSFVNNNAILNPNSALAFTRSKSLAIICSNMFRKSGEALSGKQPFERIEVTRDEALQMFSDNQFKVEIINDLPEDKTITVCRCGPLVDLCRGPHIPNTSFVKAFSCLKQYKDDLEEAKKYDHGELAKKQELFFFHPLSPGSCFFLPRGARVCNKLLEFIRNEYWKRGYEEVRSPNMYNMQLWETSGHAANYRDNMVLFEIEKQQFGLKPMNCPGHCLIFDHRVRSYRGELF</sequence>
<dbReference type="InterPro" id="IPR018163">
    <property type="entry name" value="Thr/Ala-tRNA-synth_IIc_edit"/>
</dbReference>
<dbReference type="RefSeq" id="XP_071926273.1">
    <property type="nucleotide sequence ID" value="XM_072070172.1"/>
</dbReference>
<dbReference type="SMART" id="SM00863">
    <property type="entry name" value="tRNA_SAD"/>
    <property type="match status" value="1"/>
</dbReference>
<proteinExistence type="predicted"/>
<dbReference type="SUPFAM" id="SSF55681">
    <property type="entry name" value="Class II aaRS and biotin synthetases"/>
    <property type="match status" value="1"/>
</dbReference>
<dbReference type="InterPro" id="IPR012947">
    <property type="entry name" value="tRNA_SAD"/>
</dbReference>
<evidence type="ECO:0000259" key="2">
    <source>
        <dbReference type="PROSITE" id="PS50862"/>
    </source>
</evidence>
<protein>
    <submittedName>
        <fullName evidence="4">Threonine--tRNA ligase, mitochondrial 1-like</fullName>
    </submittedName>
</protein>
<dbReference type="Gene3D" id="3.30.980.10">
    <property type="entry name" value="Threonyl-trna Synthetase, Chain A, domain 2"/>
    <property type="match status" value="1"/>
</dbReference>
<dbReference type="Proteomes" id="UP001652660">
    <property type="component" value="Chromosome 11c"/>
</dbReference>
<feature type="domain" description="Aminoacyl-transfer RNA synthetases class-II family profile" evidence="2">
    <location>
        <begin position="120"/>
        <end position="239"/>
    </location>
</feature>
<evidence type="ECO:0000313" key="3">
    <source>
        <dbReference type="Proteomes" id="UP001652660"/>
    </source>
</evidence>
<dbReference type="InterPro" id="IPR006195">
    <property type="entry name" value="aa-tRNA-synth_II"/>
</dbReference>
<evidence type="ECO:0000256" key="1">
    <source>
        <dbReference type="ARBA" id="ARBA00022917"/>
    </source>
</evidence>
<gene>
    <name evidence="4" type="primary">LOC140016609</name>
</gene>
<organism evidence="3 4">
    <name type="scientific">Coffea arabica</name>
    <name type="common">Arabian coffee</name>
    <dbReference type="NCBI Taxonomy" id="13443"/>
    <lineage>
        <taxon>Eukaryota</taxon>
        <taxon>Viridiplantae</taxon>
        <taxon>Streptophyta</taxon>
        <taxon>Embryophyta</taxon>
        <taxon>Tracheophyta</taxon>
        <taxon>Spermatophyta</taxon>
        <taxon>Magnoliopsida</taxon>
        <taxon>eudicotyledons</taxon>
        <taxon>Gunneridae</taxon>
        <taxon>Pentapetalae</taxon>
        <taxon>asterids</taxon>
        <taxon>lamiids</taxon>
        <taxon>Gentianales</taxon>
        <taxon>Rubiaceae</taxon>
        <taxon>Ixoroideae</taxon>
        <taxon>Gardenieae complex</taxon>
        <taxon>Bertiereae - Coffeeae clade</taxon>
        <taxon>Coffeeae</taxon>
        <taxon>Coffea</taxon>
    </lineage>
</organism>
<keyword evidence="3" id="KW-1185">Reference proteome</keyword>
<dbReference type="PANTHER" id="PTHR11451:SF46">
    <property type="entry name" value="THREONINE--TRNA LIGASE"/>
    <property type="match status" value="1"/>
</dbReference>
<reference evidence="4" key="1">
    <citation type="submission" date="2025-08" db="UniProtKB">
        <authorList>
            <consortium name="RefSeq"/>
        </authorList>
    </citation>
    <scope>IDENTIFICATION</scope>
    <source>
        <tissue evidence="4">Leaves</tissue>
    </source>
</reference>
<evidence type="ECO:0000313" key="4">
    <source>
        <dbReference type="RefSeq" id="XP_071926273.1"/>
    </source>
</evidence>
<keyword evidence="1" id="KW-0648">Protein biosynthesis</keyword>
<dbReference type="PANTHER" id="PTHR11451">
    <property type="entry name" value="THREONINE-TRNA LIGASE"/>
    <property type="match status" value="1"/>
</dbReference>
<dbReference type="Gene3D" id="3.30.930.10">
    <property type="entry name" value="Bira Bifunctional Protein, Domain 2"/>
    <property type="match status" value="1"/>
</dbReference>
<dbReference type="GeneID" id="140016609"/>
<dbReference type="PROSITE" id="PS50862">
    <property type="entry name" value="AA_TRNA_LIGASE_II"/>
    <property type="match status" value="1"/>
</dbReference>
<accession>A0ABM4W3A7</accession>
<dbReference type="Pfam" id="PF07973">
    <property type="entry name" value="tRNA_SAD"/>
    <property type="match status" value="1"/>
</dbReference>